<sequence>MTMSTDATFQLHPQLAADTTCLGHYPLSDVLLCREGQLPWIILVPRQMGIREIYELSDADQIQLLRESSAVSRVIKALYQPDKLNIAAIGNMVPQLHLHHVGRFSSDPVWPAPIWGRLTASWRSKEQQQAEMRKLQQALADTADFIAA</sequence>
<dbReference type="Proteomes" id="UP000664658">
    <property type="component" value="Unassembled WGS sequence"/>
</dbReference>
<dbReference type="GO" id="GO:0003824">
    <property type="term" value="F:catalytic activity"/>
    <property type="evidence" value="ECO:0007669"/>
    <property type="project" value="InterPro"/>
</dbReference>
<comment type="caution">
    <text evidence="1">Lacks conserved residue(s) required for the propagation of feature annotation.</text>
</comment>
<evidence type="ECO:0000256" key="1">
    <source>
        <dbReference type="PROSITE-ProRule" id="PRU00464"/>
    </source>
</evidence>
<evidence type="ECO:0000313" key="3">
    <source>
        <dbReference type="EMBL" id="MBO1107127.1"/>
    </source>
</evidence>
<feature type="domain" description="HIT" evidence="2">
    <location>
        <begin position="41"/>
        <end position="110"/>
    </location>
</feature>
<protein>
    <submittedName>
        <fullName evidence="3">HIT family protein</fullName>
    </submittedName>
</protein>
<dbReference type="PROSITE" id="PS51084">
    <property type="entry name" value="HIT_2"/>
    <property type="match status" value="1"/>
</dbReference>
<proteinExistence type="predicted"/>
<name>A0A8I2B4P0_PLESH</name>
<dbReference type="InterPro" id="IPR026026">
    <property type="entry name" value="HIT_Hint"/>
</dbReference>
<dbReference type="InterPro" id="IPR036265">
    <property type="entry name" value="HIT-like_sf"/>
</dbReference>
<dbReference type="PIRSF" id="PIRSF000714">
    <property type="entry name" value="HIT"/>
    <property type="match status" value="1"/>
</dbReference>
<evidence type="ECO:0000313" key="4">
    <source>
        <dbReference type="Proteomes" id="UP000664658"/>
    </source>
</evidence>
<dbReference type="Pfam" id="PF01230">
    <property type="entry name" value="HIT"/>
    <property type="match status" value="1"/>
</dbReference>
<gene>
    <name evidence="3" type="ORF">J2R62_02625</name>
</gene>
<accession>A0A8I2B4P0</accession>
<dbReference type="EMBL" id="JAFNAA010000002">
    <property type="protein sequence ID" value="MBO1107127.1"/>
    <property type="molecule type" value="Genomic_DNA"/>
</dbReference>
<dbReference type="AlphaFoldDB" id="A0A8I2B4P0"/>
<organism evidence="3 4">
    <name type="scientific">Plesiomonas shigelloides</name>
    <name type="common">Aeromonas shigelloides</name>
    <dbReference type="NCBI Taxonomy" id="703"/>
    <lineage>
        <taxon>Bacteria</taxon>
        <taxon>Pseudomonadati</taxon>
        <taxon>Pseudomonadota</taxon>
        <taxon>Gammaproteobacteria</taxon>
        <taxon>Enterobacterales</taxon>
        <taxon>Enterobacteriaceae</taxon>
        <taxon>Plesiomonas</taxon>
    </lineage>
</organism>
<dbReference type="SUPFAM" id="SSF54197">
    <property type="entry name" value="HIT-like"/>
    <property type="match status" value="1"/>
</dbReference>
<dbReference type="InterPro" id="IPR011146">
    <property type="entry name" value="HIT-like"/>
</dbReference>
<dbReference type="RefSeq" id="WP_207541579.1">
    <property type="nucleotide sequence ID" value="NZ_JAFNAA010000002.1"/>
</dbReference>
<comment type="caution">
    <text evidence="3">The sequence shown here is derived from an EMBL/GenBank/DDBJ whole genome shotgun (WGS) entry which is preliminary data.</text>
</comment>
<reference evidence="3" key="1">
    <citation type="submission" date="2021-03" db="EMBL/GenBank/DDBJ databases">
        <title>Plesiomonas shigelloides zfcc0051, isolated from zebrafish feces.</title>
        <authorList>
            <person name="Vanderhoek Z."/>
            <person name="Gaulke C."/>
        </authorList>
    </citation>
    <scope>NUCLEOTIDE SEQUENCE</scope>
    <source>
        <strain evidence="3">Zfcc0051</strain>
    </source>
</reference>
<dbReference type="Gene3D" id="3.30.428.10">
    <property type="entry name" value="HIT-like"/>
    <property type="match status" value="1"/>
</dbReference>
<evidence type="ECO:0000259" key="2">
    <source>
        <dbReference type="PROSITE" id="PS51084"/>
    </source>
</evidence>